<organism evidence="2 3">
    <name type="scientific">Aneurinibacillus soli</name>
    <dbReference type="NCBI Taxonomy" id="1500254"/>
    <lineage>
        <taxon>Bacteria</taxon>
        <taxon>Bacillati</taxon>
        <taxon>Bacillota</taxon>
        <taxon>Bacilli</taxon>
        <taxon>Bacillales</taxon>
        <taxon>Paenibacillaceae</taxon>
        <taxon>Aneurinibacillus group</taxon>
        <taxon>Aneurinibacillus</taxon>
    </lineage>
</organism>
<dbReference type="Proteomes" id="UP000217696">
    <property type="component" value="Chromosome"/>
</dbReference>
<accession>A0A0U5AZ68</accession>
<dbReference type="RefSeq" id="WP_096466785.1">
    <property type="nucleotide sequence ID" value="NZ_AP017312.1"/>
</dbReference>
<dbReference type="AlphaFoldDB" id="A0A0U5AZ68"/>
<gene>
    <name evidence="2" type="ORF">CB4_03255</name>
</gene>
<dbReference type="InterPro" id="IPR021228">
    <property type="entry name" value="BrxD"/>
</dbReference>
<protein>
    <submittedName>
        <fullName evidence="2">Uncharacterized protein</fullName>
    </submittedName>
</protein>
<sequence>MKIKKKDSTAILNSLYGGVVPNRGLEYILVGRAEEAKQILNDLTDVKEGSSVIKFFIGKFGSGKSFIQALVQQIAFKEKFVVAKADFTPERRLYGSEGKSVVTYSELMKNLAIATVPEGNALPTILDKWISEVQTRVTQKKGYGAVEFDNPEFIKDVENEIVSITAKMDDLVGGYDFARILTLYFKGFVEDNSHLQRCALRWLRGEYTTKTEAREDLGVRDIINDANYYEYIKVLSQFVRQIGYAGLVINFDEAINLYKITHPQARDKNYEMILKIYNDTLQGNVGGLFITFGGTEEFLEDERRGLFSYAALKSRLQSNRFETNEHRDLSQPVIKLTPLKYDELYLLLQKVRDIHAVHYGYEANVSSEEIQSFIRIEYARPGAEENITTRDVVRTFIGALNILQQNPVIDRAQLFGEQQQGEDSNHKKERFSRFQKATE</sequence>
<dbReference type="OrthoDB" id="9772976at2"/>
<dbReference type="Pfam" id="PF10923">
    <property type="entry name" value="BrxC_BrxD"/>
    <property type="match status" value="1"/>
</dbReference>
<evidence type="ECO:0000313" key="2">
    <source>
        <dbReference type="EMBL" id="BAU29077.1"/>
    </source>
</evidence>
<dbReference type="KEGG" id="asoc:CB4_03255"/>
<evidence type="ECO:0000256" key="1">
    <source>
        <dbReference type="SAM" id="MobiDB-lite"/>
    </source>
</evidence>
<feature type="region of interest" description="Disordered" evidence="1">
    <location>
        <begin position="417"/>
        <end position="439"/>
    </location>
</feature>
<name>A0A0U5AZ68_9BACL</name>
<keyword evidence="3" id="KW-1185">Reference proteome</keyword>
<evidence type="ECO:0000313" key="3">
    <source>
        <dbReference type="Proteomes" id="UP000217696"/>
    </source>
</evidence>
<dbReference type="EMBL" id="AP017312">
    <property type="protein sequence ID" value="BAU29077.1"/>
    <property type="molecule type" value="Genomic_DNA"/>
</dbReference>
<proteinExistence type="predicted"/>
<reference evidence="2 3" key="1">
    <citation type="submission" date="2015-12" db="EMBL/GenBank/DDBJ databases">
        <title>Genome sequence of Aneurinibacillus soli.</title>
        <authorList>
            <person name="Lee J.S."/>
            <person name="Lee K.C."/>
            <person name="Kim K.K."/>
            <person name="Lee B.W."/>
        </authorList>
    </citation>
    <scope>NUCLEOTIDE SEQUENCE [LARGE SCALE GENOMIC DNA]</scope>
    <source>
        <strain evidence="2 3">CB4</strain>
    </source>
</reference>